<evidence type="ECO:0000313" key="4">
    <source>
        <dbReference type="Proteomes" id="UP000664132"/>
    </source>
</evidence>
<comment type="caution">
    <text evidence="3">The sequence shown here is derived from an EMBL/GenBank/DDBJ whole genome shotgun (WGS) entry which is preliminary data.</text>
</comment>
<keyword evidence="4" id="KW-1185">Reference proteome</keyword>
<keyword evidence="1" id="KW-0378">Hydrolase</keyword>
<protein>
    <recommendedName>
        <fullName evidence="2">Peptidase S9 prolyl oligopeptidase catalytic domain-containing protein</fullName>
    </recommendedName>
</protein>
<name>A0A8H7WD98_9HELO</name>
<proteinExistence type="predicted"/>
<dbReference type="InterPro" id="IPR001375">
    <property type="entry name" value="Peptidase_S9_cat"/>
</dbReference>
<dbReference type="Gene3D" id="3.40.50.1820">
    <property type="entry name" value="alpha/beta hydrolase"/>
    <property type="match status" value="1"/>
</dbReference>
<evidence type="ECO:0000256" key="1">
    <source>
        <dbReference type="ARBA" id="ARBA00022801"/>
    </source>
</evidence>
<reference evidence="3" key="1">
    <citation type="submission" date="2021-02" db="EMBL/GenBank/DDBJ databases">
        <title>Genome sequence Cadophora malorum strain M34.</title>
        <authorList>
            <person name="Stefanovic E."/>
            <person name="Vu D."/>
            <person name="Scully C."/>
            <person name="Dijksterhuis J."/>
            <person name="Roader J."/>
            <person name="Houbraken J."/>
        </authorList>
    </citation>
    <scope>NUCLEOTIDE SEQUENCE</scope>
    <source>
        <strain evidence="3">M34</strain>
    </source>
</reference>
<dbReference type="Proteomes" id="UP000664132">
    <property type="component" value="Unassembled WGS sequence"/>
</dbReference>
<dbReference type="InterPro" id="IPR029058">
    <property type="entry name" value="AB_hydrolase_fold"/>
</dbReference>
<dbReference type="Pfam" id="PF00326">
    <property type="entry name" value="Peptidase_S9"/>
    <property type="match status" value="1"/>
</dbReference>
<accession>A0A8H7WD98</accession>
<dbReference type="GO" id="GO:0006508">
    <property type="term" value="P:proteolysis"/>
    <property type="evidence" value="ECO:0007669"/>
    <property type="project" value="InterPro"/>
</dbReference>
<dbReference type="OrthoDB" id="3669279at2759"/>
<gene>
    <name evidence="3" type="ORF">IFR04_004077</name>
</gene>
<dbReference type="EMBL" id="JAFJYH010000044">
    <property type="protein sequence ID" value="KAG4422729.1"/>
    <property type="molecule type" value="Genomic_DNA"/>
</dbReference>
<sequence length="309" mass="33140">MEKIYNSARGFGANLTEGKISTKIMDPTNIFGADLSWPLWDIEPLEGAFTLQAHQEPSNTNGVVKDVTRPWLFGYKAPEPNGRAILILGGGGYVELMVGREGVAVAHWLTSLGFNAFVLVHRFPTLKTGAQAPVDDARRSLRLIEDSGLSKKGLGICGLSSGGHLAASLLASYPDSWKYPKLAEATPKPTFAIIGYGPISTNAVGRTIIPDKAALAPPEKQELYNTVQPDVQLVSPAPPAFIVYSGNDPIVPVINAYRLTEGITKAGGVVELHIFADAPHGFGIDTVDIPVSKWPQMCEAWLKQNGLLS</sequence>
<dbReference type="AlphaFoldDB" id="A0A8H7WD98"/>
<organism evidence="3 4">
    <name type="scientific">Cadophora malorum</name>
    <dbReference type="NCBI Taxonomy" id="108018"/>
    <lineage>
        <taxon>Eukaryota</taxon>
        <taxon>Fungi</taxon>
        <taxon>Dikarya</taxon>
        <taxon>Ascomycota</taxon>
        <taxon>Pezizomycotina</taxon>
        <taxon>Leotiomycetes</taxon>
        <taxon>Helotiales</taxon>
        <taxon>Ploettnerulaceae</taxon>
        <taxon>Cadophora</taxon>
    </lineage>
</organism>
<evidence type="ECO:0000313" key="3">
    <source>
        <dbReference type="EMBL" id="KAG4422729.1"/>
    </source>
</evidence>
<dbReference type="PANTHER" id="PTHR48081:SF6">
    <property type="entry name" value="PEPTIDASE S9 PROLYL OLIGOPEPTIDASE CATALYTIC DOMAIN-CONTAINING PROTEIN"/>
    <property type="match status" value="1"/>
</dbReference>
<dbReference type="InterPro" id="IPR050300">
    <property type="entry name" value="GDXG_lipolytic_enzyme"/>
</dbReference>
<feature type="domain" description="Peptidase S9 prolyl oligopeptidase catalytic" evidence="2">
    <location>
        <begin position="144"/>
        <end position="288"/>
    </location>
</feature>
<evidence type="ECO:0000259" key="2">
    <source>
        <dbReference type="Pfam" id="PF00326"/>
    </source>
</evidence>
<dbReference type="GO" id="GO:0008236">
    <property type="term" value="F:serine-type peptidase activity"/>
    <property type="evidence" value="ECO:0007669"/>
    <property type="project" value="InterPro"/>
</dbReference>
<dbReference type="SUPFAM" id="SSF53474">
    <property type="entry name" value="alpha/beta-Hydrolases"/>
    <property type="match status" value="1"/>
</dbReference>
<dbReference type="PANTHER" id="PTHR48081">
    <property type="entry name" value="AB HYDROLASE SUPERFAMILY PROTEIN C4A8.06C"/>
    <property type="match status" value="1"/>
</dbReference>